<dbReference type="InterPro" id="IPR041698">
    <property type="entry name" value="Methyltransf_25"/>
</dbReference>
<dbReference type="Gene3D" id="2.20.25.110">
    <property type="entry name" value="S-adenosyl-L-methionine-dependent methyltransferases"/>
    <property type="match status" value="1"/>
</dbReference>
<sequence length="321" mass="38207">MSNYLCKKCGYLYSELDGDSKNGVSKGTTLEKLEGTMCSMCWMKNPKRYNKFDQPYCDMEAQYYLYICGKFNFSFYEKKLIEKYSKESMILEVGCGTGRCTQEFIKAGYTVHALEESEEMLEVVSKQKWAKNDTFQLLHKDYFNYGDNNGYDLIYFGDTTFQELVQQRSLKYVLEKADNFLRPGGEVWLELMIPSEINWEFKRRKLINPQKTLYFFNSGEVNLFSQIIYYTSTFEIYLNGKFQESYRQERELALLFARDIKHAFKEVFDVIEEVELPKIDEVIIDEYSDNQKKVWVDGGYPLPRTNKKQRSLFLRLRKREY</sequence>
<proteinExistence type="predicted"/>
<dbReference type="RefSeq" id="WP_170167936.1">
    <property type="nucleotide sequence ID" value="NZ_CBCRYB010000005.1"/>
</dbReference>
<organism evidence="3 4">
    <name type="scientific">Vagococcus fessus</name>
    <dbReference type="NCBI Taxonomy" id="120370"/>
    <lineage>
        <taxon>Bacteria</taxon>
        <taxon>Bacillati</taxon>
        <taxon>Bacillota</taxon>
        <taxon>Bacilli</taxon>
        <taxon>Lactobacillales</taxon>
        <taxon>Enterococcaceae</taxon>
        <taxon>Vagococcus</taxon>
    </lineage>
</organism>
<protein>
    <recommendedName>
        <fullName evidence="5">Methyltransferase domain-containing protein</fullName>
    </recommendedName>
</protein>
<dbReference type="EMBL" id="NGJY01000004">
    <property type="protein sequence ID" value="RSU01980.1"/>
    <property type="molecule type" value="Genomic_DNA"/>
</dbReference>
<evidence type="ECO:0000259" key="2">
    <source>
        <dbReference type="Pfam" id="PF13649"/>
    </source>
</evidence>
<dbReference type="Pfam" id="PF00301">
    <property type="entry name" value="Rubredoxin"/>
    <property type="match status" value="1"/>
</dbReference>
<evidence type="ECO:0000313" key="4">
    <source>
        <dbReference type="Proteomes" id="UP000287101"/>
    </source>
</evidence>
<dbReference type="SUPFAM" id="SSF53335">
    <property type="entry name" value="S-adenosyl-L-methionine-dependent methyltransferases"/>
    <property type="match status" value="1"/>
</dbReference>
<dbReference type="AlphaFoldDB" id="A0A430A597"/>
<dbReference type="SUPFAM" id="SSF57802">
    <property type="entry name" value="Rubredoxin-like"/>
    <property type="match status" value="1"/>
</dbReference>
<dbReference type="GO" id="GO:0005506">
    <property type="term" value="F:iron ion binding"/>
    <property type="evidence" value="ECO:0007669"/>
    <property type="project" value="InterPro"/>
</dbReference>
<keyword evidence="4" id="KW-1185">Reference proteome</keyword>
<evidence type="ECO:0000313" key="3">
    <source>
        <dbReference type="EMBL" id="RSU01980.1"/>
    </source>
</evidence>
<name>A0A430A597_9ENTE</name>
<gene>
    <name evidence="3" type="ORF">CBF31_09450</name>
</gene>
<evidence type="ECO:0000259" key="1">
    <source>
        <dbReference type="Pfam" id="PF00301"/>
    </source>
</evidence>
<accession>A0A430A597</accession>
<reference evidence="3 4" key="1">
    <citation type="submission" date="2017-05" db="EMBL/GenBank/DDBJ databases">
        <title>Vagococcus spp. assemblies.</title>
        <authorList>
            <person name="Gulvik C.A."/>
        </authorList>
    </citation>
    <scope>NUCLEOTIDE SEQUENCE [LARGE SCALE GENOMIC DNA]</scope>
    <source>
        <strain evidence="3 4">CCUG 41755</strain>
    </source>
</reference>
<dbReference type="InterPro" id="IPR024935">
    <property type="entry name" value="Rubredoxin_dom"/>
</dbReference>
<dbReference type="Pfam" id="PF13649">
    <property type="entry name" value="Methyltransf_25"/>
    <property type="match status" value="1"/>
</dbReference>
<feature type="domain" description="Rubredoxin" evidence="1">
    <location>
        <begin position="3"/>
        <end position="41"/>
    </location>
</feature>
<dbReference type="Gene3D" id="3.40.50.150">
    <property type="entry name" value="Vaccinia Virus protein VP39"/>
    <property type="match status" value="1"/>
</dbReference>
<dbReference type="Proteomes" id="UP000287101">
    <property type="component" value="Unassembled WGS sequence"/>
</dbReference>
<feature type="domain" description="Methyltransferase" evidence="2">
    <location>
        <begin position="90"/>
        <end position="185"/>
    </location>
</feature>
<dbReference type="CDD" id="cd02440">
    <property type="entry name" value="AdoMet_MTases"/>
    <property type="match status" value="1"/>
</dbReference>
<evidence type="ECO:0008006" key="5">
    <source>
        <dbReference type="Google" id="ProtNLM"/>
    </source>
</evidence>
<dbReference type="Gene3D" id="2.20.28.10">
    <property type="match status" value="1"/>
</dbReference>
<dbReference type="InterPro" id="IPR029063">
    <property type="entry name" value="SAM-dependent_MTases_sf"/>
</dbReference>
<comment type="caution">
    <text evidence="3">The sequence shown here is derived from an EMBL/GenBank/DDBJ whole genome shotgun (WGS) entry which is preliminary data.</text>
</comment>